<keyword evidence="2" id="KW-0805">Transcription regulation</keyword>
<keyword evidence="4" id="KW-0804">Transcription</keyword>
<dbReference type="PROSITE" id="PS50931">
    <property type="entry name" value="HTH_LYSR"/>
    <property type="match status" value="1"/>
</dbReference>
<dbReference type="InterPro" id="IPR058163">
    <property type="entry name" value="LysR-type_TF_proteobact-type"/>
</dbReference>
<dbReference type="GO" id="GO:0006351">
    <property type="term" value="P:DNA-templated transcription"/>
    <property type="evidence" value="ECO:0007669"/>
    <property type="project" value="TreeGrafter"/>
</dbReference>
<evidence type="ECO:0000313" key="7">
    <source>
        <dbReference type="Proteomes" id="UP000325797"/>
    </source>
</evidence>
<dbReference type="Pfam" id="PF03466">
    <property type="entry name" value="LysR_substrate"/>
    <property type="match status" value="1"/>
</dbReference>
<dbReference type="SUPFAM" id="SSF53850">
    <property type="entry name" value="Periplasmic binding protein-like II"/>
    <property type="match status" value="1"/>
</dbReference>
<evidence type="ECO:0000256" key="2">
    <source>
        <dbReference type="ARBA" id="ARBA00023015"/>
    </source>
</evidence>
<accession>A0A5J6MVE1</accession>
<dbReference type="Pfam" id="PF00126">
    <property type="entry name" value="HTH_1"/>
    <property type="match status" value="1"/>
</dbReference>
<evidence type="ECO:0000313" key="6">
    <source>
        <dbReference type="EMBL" id="QEX21093.1"/>
    </source>
</evidence>
<dbReference type="Proteomes" id="UP000325797">
    <property type="component" value="Chromosome"/>
</dbReference>
<dbReference type="FunFam" id="1.10.10.10:FF:000001">
    <property type="entry name" value="LysR family transcriptional regulator"/>
    <property type="match status" value="1"/>
</dbReference>
<dbReference type="CDD" id="cd08422">
    <property type="entry name" value="PBP2_CrgA_like"/>
    <property type="match status" value="1"/>
</dbReference>
<proteinExistence type="inferred from homology"/>
<dbReference type="EMBL" id="CP042582">
    <property type="protein sequence ID" value="QEX21093.1"/>
    <property type="molecule type" value="Genomic_DNA"/>
</dbReference>
<dbReference type="PANTHER" id="PTHR30537">
    <property type="entry name" value="HTH-TYPE TRANSCRIPTIONAL REGULATOR"/>
    <property type="match status" value="1"/>
</dbReference>
<gene>
    <name evidence="6" type="ORF">FRZ61_10140</name>
</gene>
<sequence>MRQGADPAMAMDWDKLRIFHAVAEAGSFTHAGEVLNLSQSAVSRQISALEESLNVVLFHRHARGLILTEQGELLYRTAHDVFAKLAMTEAQLAESKERPKGRLKITATVALGSTWLTPRMAEFVDLYPDVGVDLVLEDRELDLSMREADVAIRMAPPRQPGLIQRHLMTVRMPIYAAPDYIKRYGAPESAADLDKHRIIVFGEEVRPPVPEVNWLLRAGTPPDRPRQAALTVNNSYAILRAVQSGIGIASLATYMAHDTPNVVRILPELEGPRVDAYFVYPEELRNSKRIQVFRDFLLRKVAATES</sequence>
<reference evidence="6 7" key="1">
    <citation type="submission" date="2019-08" db="EMBL/GenBank/DDBJ databases">
        <title>Hyperibacter terrae gen. nov., sp. nov. and Hyperibacter viscosus sp. nov., two new members in the family Rhodospirillaceae isolated from the rhizosphere of Hypericum perforatum.</title>
        <authorList>
            <person name="Noviana Z."/>
        </authorList>
    </citation>
    <scope>NUCLEOTIDE SEQUENCE [LARGE SCALE GENOMIC DNA]</scope>
    <source>
        <strain evidence="6 7">R5959</strain>
    </source>
</reference>
<dbReference type="InterPro" id="IPR005119">
    <property type="entry name" value="LysR_subst-bd"/>
</dbReference>
<evidence type="ECO:0000256" key="3">
    <source>
        <dbReference type="ARBA" id="ARBA00023125"/>
    </source>
</evidence>
<dbReference type="InterPro" id="IPR000847">
    <property type="entry name" value="LysR_HTH_N"/>
</dbReference>
<evidence type="ECO:0000259" key="5">
    <source>
        <dbReference type="PROSITE" id="PS50931"/>
    </source>
</evidence>
<dbReference type="InterPro" id="IPR036390">
    <property type="entry name" value="WH_DNA-bd_sf"/>
</dbReference>
<dbReference type="PANTHER" id="PTHR30537:SF20">
    <property type="entry name" value="TRANSCRIPTIONAL REGULATORY PROTEIN"/>
    <property type="match status" value="1"/>
</dbReference>
<keyword evidence="3" id="KW-0238">DNA-binding</keyword>
<comment type="similarity">
    <text evidence="1">Belongs to the LysR transcriptional regulatory family.</text>
</comment>
<dbReference type="InterPro" id="IPR036388">
    <property type="entry name" value="WH-like_DNA-bd_sf"/>
</dbReference>
<dbReference type="AlphaFoldDB" id="A0A5J6MVE1"/>
<keyword evidence="7" id="KW-1185">Reference proteome</keyword>
<dbReference type="Gene3D" id="3.40.190.290">
    <property type="match status" value="1"/>
</dbReference>
<protein>
    <submittedName>
        <fullName evidence="6">LysR family transcriptional regulator</fullName>
    </submittedName>
</protein>
<dbReference type="GO" id="GO:0003700">
    <property type="term" value="F:DNA-binding transcription factor activity"/>
    <property type="evidence" value="ECO:0007669"/>
    <property type="project" value="InterPro"/>
</dbReference>
<name>A0A5J6MVE1_9PROT</name>
<dbReference type="GO" id="GO:0043565">
    <property type="term" value="F:sequence-specific DNA binding"/>
    <property type="evidence" value="ECO:0007669"/>
    <property type="project" value="TreeGrafter"/>
</dbReference>
<dbReference type="KEGG" id="hadh:FRZ61_10140"/>
<dbReference type="Gene3D" id="1.10.10.10">
    <property type="entry name" value="Winged helix-like DNA-binding domain superfamily/Winged helix DNA-binding domain"/>
    <property type="match status" value="1"/>
</dbReference>
<evidence type="ECO:0000256" key="1">
    <source>
        <dbReference type="ARBA" id="ARBA00009437"/>
    </source>
</evidence>
<evidence type="ECO:0000256" key="4">
    <source>
        <dbReference type="ARBA" id="ARBA00023163"/>
    </source>
</evidence>
<organism evidence="6 7">
    <name type="scientific">Hypericibacter adhaerens</name>
    <dbReference type="NCBI Taxonomy" id="2602016"/>
    <lineage>
        <taxon>Bacteria</taxon>
        <taxon>Pseudomonadati</taxon>
        <taxon>Pseudomonadota</taxon>
        <taxon>Alphaproteobacteria</taxon>
        <taxon>Rhodospirillales</taxon>
        <taxon>Dongiaceae</taxon>
        <taxon>Hypericibacter</taxon>
    </lineage>
</organism>
<dbReference type="SUPFAM" id="SSF46785">
    <property type="entry name" value="Winged helix' DNA-binding domain"/>
    <property type="match status" value="1"/>
</dbReference>
<feature type="domain" description="HTH lysR-type" evidence="5">
    <location>
        <begin position="11"/>
        <end position="68"/>
    </location>
</feature>
<dbReference type="PRINTS" id="PR00039">
    <property type="entry name" value="HTHLYSR"/>
</dbReference>